<comment type="caution">
    <text evidence="1">The sequence shown here is derived from an EMBL/GenBank/DDBJ whole genome shotgun (WGS) entry which is preliminary data.</text>
</comment>
<dbReference type="Proteomes" id="UP001138997">
    <property type="component" value="Unassembled WGS sequence"/>
</dbReference>
<sequence>MGETDDSAPAWTAEENELLAARLMQGLSIGEIAARTGRSAGAIRSQAVKMAPADLGLGTGEVIGWLRVQLRHGHDWRKTLEERLMRPPRNGERWGVREVERLVAELRGQNTWQEIANEHERTKGAIVAQAARMLVLTEKTVDWSRSRRAEQLRLELRRHKNYDWQRALQVDQATGRTPSWVFVVVGASPDGAWHVRVGATEVAAGRIRAEAEVPEGTAWETFERPVLPDYSVSGVVDEGRETSEAET</sequence>
<evidence type="ECO:0000313" key="1">
    <source>
        <dbReference type="EMBL" id="MCD5311773.1"/>
    </source>
</evidence>
<dbReference type="RefSeq" id="WP_231441305.1">
    <property type="nucleotide sequence ID" value="NZ_JAJOMB010000005.1"/>
</dbReference>
<protein>
    <submittedName>
        <fullName evidence="1">Uncharacterized protein</fullName>
    </submittedName>
</protein>
<name>A0A9X1SZ97_9ACTN</name>
<accession>A0A9X1SZ97</accession>
<keyword evidence="2" id="KW-1185">Reference proteome</keyword>
<reference evidence="1" key="1">
    <citation type="submission" date="2021-11" db="EMBL/GenBank/DDBJ databases">
        <title>Streptomyces corallinus and Kineosporia corallina sp. nov., two new coral-derived marine actinobacteria.</title>
        <authorList>
            <person name="Buangrab K."/>
            <person name="Sutthacheep M."/>
            <person name="Yeemin T."/>
            <person name="Harunari E."/>
            <person name="Igarashi Y."/>
            <person name="Sripreechasak P."/>
            <person name="Kanchanasin P."/>
            <person name="Tanasupawat S."/>
            <person name="Phongsopitanun W."/>
        </authorList>
    </citation>
    <scope>NUCLEOTIDE SEQUENCE</scope>
    <source>
        <strain evidence="1">JCM 31032</strain>
    </source>
</reference>
<organism evidence="1 2">
    <name type="scientific">Kineosporia babensis</name>
    <dbReference type="NCBI Taxonomy" id="499548"/>
    <lineage>
        <taxon>Bacteria</taxon>
        <taxon>Bacillati</taxon>
        <taxon>Actinomycetota</taxon>
        <taxon>Actinomycetes</taxon>
        <taxon>Kineosporiales</taxon>
        <taxon>Kineosporiaceae</taxon>
        <taxon>Kineosporia</taxon>
    </lineage>
</organism>
<dbReference type="AlphaFoldDB" id="A0A9X1SZ97"/>
<gene>
    <name evidence="1" type="ORF">LR394_12755</name>
</gene>
<evidence type="ECO:0000313" key="2">
    <source>
        <dbReference type="Proteomes" id="UP001138997"/>
    </source>
</evidence>
<proteinExistence type="predicted"/>
<dbReference type="EMBL" id="JAJOMB010000005">
    <property type="protein sequence ID" value="MCD5311773.1"/>
    <property type="molecule type" value="Genomic_DNA"/>
</dbReference>